<feature type="region of interest" description="Disordered" evidence="11">
    <location>
        <begin position="311"/>
        <end position="340"/>
    </location>
</feature>
<dbReference type="EMBL" id="GITU01006155">
    <property type="protein sequence ID" value="MBC1174858.1"/>
    <property type="molecule type" value="Transcribed_RNA"/>
</dbReference>
<keyword evidence="7 10" id="KW-0804">Transcription</keyword>
<feature type="domain" description="Nuclear receptor" evidence="12">
    <location>
        <begin position="50"/>
        <end position="125"/>
    </location>
</feature>
<dbReference type="AlphaFoldDB" id="A0A1B0CQ65"/>
<protein>
    <submittedName>
        <fullName evidence="14">Putative nuclear hormone receptor</fullName>
    </submittedName>
</protein>
<dbReference type="InterPro" id="IPR050274">
    <property type="entry name" value="Nuclear_hormone_rcpt_NR2"/>
</dbReference>
<dbReference type="InterPro" id="IPR035500">
    <property type="entry name" value="NHR-like_dom_sf"/>
</dbReference>
<dbReference type="SUPFAM" id="SSF57716">
    <property type="entry name" value="Glucocorticoid receptor-like (DNA-binding domain)"/>
    <property type="match status" value="1"/>
</dbReference>
<dbReference type="Gene3D" id="3.30.50.10">
    <property type="entry name" value="Erythroid Transcription Factor GATA-1, subunit A"/>
    <property type="match status" value="1"/>
</dbReference>
<dbReference type="EMBL" id="AJWK01023166">
    <property type="status" value="NOT_ANNOTATED_CDS"/>
    <property type="molecule type" value="Genomic_DNA"/>
</dbReference>
<reference evidence="16" key="1">
    <citation type="submission" date="2012-05" db="EMBL/GenBank/DDBJ databases">
        <title>Whole Genome Assembly of Lutzomyia longipalpis.</title>
        <authorList>
            <person name="Richards S."/>
            <person name="Qu C."/>
            <person name="Dillon R."/>
            <person name="Worley K."/>
            <person name="Scherer S."/>
            <person name="Batterton M."/>
            <person name="Taylor A."/>
            <person name="Hawes A."/>
            <person name="Hernandez B."/>
            <person name="Kovar C."/>
            <person name="Mandapat C."/>
            <person name="Pham C."/>
            <person name="Qu C."/>
            <person name="Jing C."/>
            <person name="Bess C."/>
            <person name="Bandaranaike D."/>
            <person name="Ngo D."/>
            <person name="Ongeri F."/>
            <person name="Arias F."/>
            <person name="Lara F."/>
            <person name="Weissenberger G."/>
            <person name="Kamau G."/>
            <person name="Han H."/>
            <person name="Shen H."/>
            <person name="Dinh H."/>
            <person name="Khalil I."/>
            <person name="Jones J."/>
            <person name="Shafer J."/>
            <person name="Jayaseelan J."/>
            <person name="Quiroz J."/>
            <person name="Blankenburg K."/>
            <person name="Nguyen L."/>
            <person name="Jackson L."/>
            <person name="Francisco L."/>
            <person name="Tang L.-Y."/>
            <person name="Pu L.-L."/>
            <person name="Perales L."/>
            <person name="Lorensuhewa L."/>
            <person name="Munidasa M."/>
            <person name="Coyle M."/>
            <person name="Taylor M."/>
            <person name="Puazo M."/>
            <person name="Firestine M."/>
            <person name="Scheel M."/>
            <person name="Javaid M."/>
            <person name="Wang M."/>
            <person name="Li M."/>
            <person name="Tabassum N."/>
            <person name="Saada N."/>
            <person name="Osuji N."/>
            <person name="Aqrawi P."/>
            <person name="Fu Q."/>
            <person name="Thornton R."/>
            <person name="Raj R."/>
            <person name="Goodspeed R."/>
            <person name="Mata R."/>
            <person name="Najjar R."/>
            <person name="Gubbala S."/>
            <person name="Lee S."/>
            <person name="Denson S."/>
            <person name="Patil S."/>
            <person name="Macmil S."/>
            <person name="Qi S."/>
            <person name="Matskevitch T."/>
            <person name="Palculict T."/>
            <person name="Mathew T."/>
            <person name="Vee V."/>
            <person name="Velamala V."/>
            <person name="Korchina V."/>
            <person name="Cai W."/>
            <person name="Liu W."/>
            <person name="Dai W."/>
            <person name="Zou X."/>
            <person name="Zhu Y."/>
            <person name="Zhang Y."/>
            <person name="Wu Y.-Q."/>
            <person name="Xin Y."/>
            <person name="Nazarath L."/>
            <person name="Kovar C."/>
            <person name="Han Y."/>
            <person name="Muzny D."/>
            <person name="Gibbs R."/>
        </authorList>
    </citation>
    <scope>NUCLEOTIDE SEQUENCE [LARGE SCALE GENOMIC DNA]</scope>
    <source>
        <strain evidence="16">Jacobina</strain>
    </source>
</reference>
<comment type="similarity">
    <text evidence="10">Belongs to the nuclear hormone receptor family.</text>
</comment>
<name>A0A1B0CQ65_LUTLO</name>
<evidence type="ECO:0000259" key="13">
    <source>
        <dbReference type="PROSITE" id="PS51843"/>
    </source>
</evidence>
<dbReference type="SMART" id="SM00430">
    <property type="entry name" value="HOLI"/>
    <property type="match status" value="1"/>
</dbReference>
<dbReference type="GO" id="GO:0003700">
    <property type="term" value="F:DNA-binding transcription factor activity"/>
    <property type="evidence" value="ECO:0007669"/>
    <property type="project" value="InterPro"/>
</dbReference>
<dbReference type="EMBL" id="AJWK01023165">
    <property type="status" value="NOT_ANNOTATED_CDS"/>
    <property type="molecule type" value="Genomic_DNA"/>
</dbReference>
<dbReference type="PROSITE" id="PS51843">
    <property type="entry name" value="NR_LBD"/>
    <property type="match status" value="1"/>
</dbReference>
<keyword evidence="5 10" id="KW-0805">Transcription regulation</keyword>
<keyword evidence="6 10" id="KW-0238">DNA-binding</keyword>
<dbReference type="InterPro" id="IPR001723">
    <property type="entry name" value="Nuclear_hrmn_rcpt"/>
</dbReference>
<keyword evidence="4 10" id="KW-0862">Zinc</keyword>
<dbReference type="SUPFAM" id="SSF48508">
    <property type="entry name" value="Nuclear receptor ligand-binding domain"/>
    <property type="match status" value="1"/>
</dbReference>
<comment type="subcellular location">
    <subcellularLocation>
        <location evidence="1 10">Nucleus</location>
    </subcellularLocation>
</comment>
<evidence type="ECO:0000259" key="12">
    <source>
        <dbReference type="PROSITE" id="PS51030"/>
    </source>
</evidence>
<evidence type="ECO:0000256" key="8">
    <source>
        <dbReference type="ARBA" id="ARBA00023170"/>
    </source>
</evidence>
<evidence type="ECO:0000256" key="1">
    <source>
        <dbReference type="ARBA" id="ARBA00004123"/>
    </source>
</evidence>
<evidence type="ECO:0000313" key="14">
    <source>
        <dbReference type="EMBL" id="MBC1174858.1"/>
    </source>
</evidence>
<evidence type="ECO:0000256" key="2">
    <source>
        <dbReference type="ARBA" id="ARBA00022723"/>
    </source>
</evidence>
<dbReference type="InterPro" id="IPR000536">
    <property type="entry name" value="Nucl_hrmn_rcpt_lig-bd"/>
</dbReference>
<dbReference type="GO" id="GO:0008270">
    <property type="term" value="F:zinc ion binding"/>
    <property type="evidence" value="ECO:0007669"/>
    <property type="project" value="UniProtKB-KW"/>
</dbReference>
<dbReference type="PRINTS" id="PR00398">
    <property type="entry name" value="STRDHORMONER"/>
</dbReference>
<feature type="domain" description="NR LBD" evidence="13">
    <location>
        <begin position="343"/>
        <end position="558"/>
    </location>
</feature>
<dbReference type="EnsemblMetazoa" id="LLOJ007014-RA">
    <property type="protein sequence ID" value="LLOJ007014-PA"/>
    <property type="gene ID" value="LLOJ007014"/>
</dbReference>
<keyword evidence="16" id="KW-1185">Reference proteome</keyword>
<accession>A0A1B0CQ65</accession>
<sequence length="561" mass="60486">MQTSIKQENQQHSPLKFVSLATGGSGSGGGNAYEEDVPMKYEEKPLLLNVELCLVCGDRASGRHYGAISCEGCKGFFKRSIRKQLGYQCRGTMNCEVTKHHRNRCQYCRLQKCLACGMRSDCDCSARAETHLDKKESPVGAGSGGSGGSMGPGSSPGSAGGTNNATSMGATARAPSSSPNYLFFRPPNDFTEPNFTSMMFPVGFNFNDLKATLGQRAFLQQSGVFPGHSTSSPSTSGLQHDDEASDDNNPPNSIFTTAINTLSSLTATSSADFLQAAINKHTIAESLELITNLPFEMSANGARDFVNSDQCPAAAASRDNSSPSGDGSSSPTGPTPLTIDPSDLDPLIPEACVAFSLQIPNVVPAYLNLHYTCETGSRLLFSSVIWVSKLPVFRSLPDDCQVQILRACWTELFVLGLAQSAPQLAFTTIVTSLVNCFKAAVVQKNLTAARIKLMADNISRLCDFVQNIQRIGVDDYEFAALRLLLLFSTGIQEIACRCLRAHIDQSHHPSQSDRFAKLLLKLPALRTFNANTMEDLFFANLIGQVQIDNVIPYILKLGVAN</sequence>
<evidence type="ECO:0000256" key="7">
    <source>
        <dbReference type="ARBA" id="ARBA00023163"/>
    </source>
</evidence>
<feature type="compositionally biased region" description="Polar residues" evidence="11">
    <location>
        <begin position="162"/>
        <end position="178"/>
    </location>
</feature>
<evidence type="ECO:0000256" key="6">
    <source>
        <dbReference type="ARBA" id="ARBA00023125"/>
    </source>
</evidence>
<dbReference type="VEuPathDB" id="VectorBase:LLONM1_005326"/>
<keyword evidence="2 10" id="KW-0479">Metal-binding</keyword>
<dbReference type="InterPro" id="IPR001628">
    <property type="entry name" value="Znf_hrmn_rcpt"/>
</dbReference>
<dbReference type="InterPro" id="IPR013088">
    <property type="entry name" value="Znf_NHR/GATA"/>
</dbReference>
<evidence type="ECO:0000256" key="11">
    <source>
        <dbReference type="SAM" id="MobiDB-lite"/>
    </source>
</evidence>
<feature type="region of interest" description="Disordered" evidence="11">
    <location>
        <begin position="133"/>
        <end position="178"/>
    </location>
</feature>
<feature type="compositionally biased region" description="Gly residues" evidence="11">
    <location>
        <begin position="141"/>
        <end position="151"/>
    </location>
</feature>
<dbReference type="VEuPathDB" id="VectorBase:LLOJ007014"/>
<dbReference type="Proteomes" id="UP000092461">
    <property type="component" value="Unassembled WGS sequence"/>
</dbReference>
<feature type="compositionally biased region" description="Low complexity" evidence="11">
    <location>
        <begin position="226"/>
        <end position="237"/>
    </location>
</feature>
<dbReference type="PANTHER" id="PTHR24083">
    <property type="entry name" value="NUCLEAR HORMONE RECEPTOR"/>
    <property type="match status" value="1"/>
</dbReference>
<evidence type="ECO:0000256" key="10">
    <source>
        <dbReference type="RuleBase" id="RU004334"/>
    </source>
</evidence>
<dbReference type="PROSITE" id="PS00031">
    <property type="entry name" value="NUCLEAR_REC_DBD_1"/>
    <property type="match status" value="1"/>
</dbReference>
<keyword evidence="8 10" id="KW-0675">Receptor</keyword>
<dbReference type="GO" id="GO:0043565">
    <property type="term" value="F:sequence-specific DNA binding"/>
    <property type="evidence" value="ECO:0007669"/>
    <property type="project" value="InterPro"/>
</dbReference>
<keyword evidence="3 10" id="KW-0863">Zinc-finger</keyword>
<evidence type="ECO:0000256" key="4">
    <source>
        <dbReference type="ARBA" id="ARBA00022833"/>
    </source>
</evidence>
<reference evidence="14" key="2">
    <citation type="journal article" date="2020" name="BMC">
        <title>Leishmania infection induces a limited differential gene expression in the sand fly midgut.</title>
        <authorList>
            <person name="Coutinho-Abreu I.V."/>
            <person name="Serafim T.D."/>
            <person name="Meneses C."/>
            <person name="Kamhawi S."/>
            <person name="Oliveira F."/>
            <person name="Valenzuela J.G."/>
        </authorList>
    </citation>
    <scope>NUCLEOTIDE SEQUENCE</scope>
    <source>
        <strain evidence="14">Jacobina</strain>
        <tissue evidence="14">Midgut</tissue>
    </source>
</reference>
<evidence type="ECO:0000256" key="9">
    <source>
        <dbReference type="ARBA" id="ARBA00023242"/>
    </source>
</evidence>
<dbReference type="SMART" id="SM00399">
    <property type="entry name" value="ZnF_C4"/>
    <property type="match status" value="1"/>
</dbReference>
<dbReference type="PROSITE" id="PS51030">
    <property type="entry name" value="NUCLEAR_REC_DBD_2"/>
    <property type="match status" value="1"/>
</dbReference>
<dbReference type="GO" id="GO:0005634">
    <property type="term" value="C:nucleus"/>
    <property type="evidence" value="ECO:0007669"/>
    <property type="project" value="UniProtKB-SubCell"/>
</dbReference>
<dbReference type="PRINTS" id="PR00047">
    <property type="entry name" value="STROIDFINGER"/>
</dbReference>
<evidence type="ECO:0000313" key="16">
    <source>
        <dbReference type="Proteomes" id="UP000092461"/>
    </source>
</evidence>
<evidence type="ECO:0000256" key="5">
    <source>
        <dbReference type="ARBA" id="ARBA00023015"/>
    </source>
</evidence>
<feature type="compositionally biased region" description="Low complexity" evidence="11">
    <location>
        <begin position="321"/>
        <end position="338"/>
    </location>
</feature>
<reference evidence="15" key="3">
    <citation type="submission" date="2020-05" db="UniProtKB">
        <authorList>
            <consortium name="EnsemblMetazoa"/>
        </authorList>
    </citation>
    <scope>IDENTIFICATION</scope>
    <source>
        <strain evidence="15">Jacobina</strain>
    </source>
</reference>
<organism evidence="15 16">
    <name type="scientific">Lutzomyia longipalpis</name>
    <name type="common">Sand fly</name>
    <dbReference type="NCBI Taxonomy" id="7200"/>
    <lineage>
        <taxon>Eukaryota</taxon>
        <taxon>Metazoa</taxon>
        <taxon>Ecdysozoa</taxon>
        <taxon>Arthropoda</taxon>
        <taxon>Hexapoda</taxon>
        <taxon>Insecta</taxon>
        <taxon>Pterygota</taxon>
        <taxon>Neoptera</taxon>
        <taxon>Endopterygota</taxon>
        <taxon>Diptera</taxon>
        <taxon>Nematocera</taxon>
        <taxon>Psychodoidea</taxon>
        <taxon>Psychodidae</taxon>
        <taxon>Lutzomyia</taxon>
        <taxon>Lutzomyia</taxon>
    </lineage>
</organism>
<evidence type="ECO:0000256" key="3">
    <source>
        <dbReference type="ARBA" id="ARBA00022771"/>
    </source>
</evidence>
<dbReference type="Gene3D" id="1.10.565.10">
    <property type="entry name" value="Retinoid X Receptor"/>
    <property type="match status" value="1"/>
</dbReference>
<proteinExistence type="inferred from homology"/>
<keyword evidence="9 10" id="KW-0539">Nucleus</keyword>
<dbReference type="Pfam" id="PF00105">
    <property type="entry name" value="zf-C4"/>
    <property type="match status" value="1"/>
</dbReference>
<dbReference type="Pfam" id="PF00104">
    <property type="entry name" value="Hormone_recep"/>
    <property type="match status" value="1"/>
</dbReference>
<feature type="region of interest" description="Disordered" evidence="11">
    <location>
        <begin position="224"/>
        <end position="253"/>
    </location>
</feature>
<evidence type="ECO:0000313" key="15">
    <source>
        <dbReference type="EnsemblMetazoa" id="LLOJ007014-PA"/>
    </source>
</evidence>